<accession>A0A6B9F9S4</accession>
<keyword evidence="3" id="KW-1185">Reference proteome</keyword>
<dbReference type="HAMAP" id="MF_02093">
    <property type="entry name" value="Beta_carotene_diox"/>
    <property type="match status" value="1"/>
</dbReference>
<dbReference type="GO" id="GO:0005886">
    <property type="term" value="C:plasma membrane"/>
    <property type="evidence" value="ECO:0007669"/>
    <property type="project" value="UniProtKB-SubCell"/>
</dbReference>
<dbReference type="GO" id="GO:0005506">
    <property type="term" value="F:iron ion binding"/>
    <property type="evidence" value="ECO:0007669"/>
    <property type="project" value="UniProtKB-UniRule"/>
</dbReference>
<feature type="transmembrane region" description="Helical" evidence="1">
    <location>
        <begin position="291"/>
        <end position="311"/>
    </location>
</feature>
<evidence type="ECO:0000256" key="1">
    <source>
        <dbReference type="HAMAP-Rule" id="MF_02093"/>
    </source>
</evidence>
<dbReference type="EMBL" id="CP034345">
    <property type="protein sequence ID" value="QGX95317.1"/>
    <property type="molecule type" value="Genomic_DNA"/>
</dbReference>
<comment type="similarity">
    <text evidence="1">Belongs to the Brp/Blh beta-carotene diooxygenase family.</text>
</comment>
<dbReference type="EC" id="1.13.11.63" evidence="1"/>
<evidence type="ECO:0000313" key="3">
    <source>
        <dbReference type="Proteomes" id="UP000428325"/>
    </source>
</evidence>
<evidence type="ECO:0000313" key="2">
    <source>
        <dbReference type="EMBL" id="QGX95317.1"/>
    </source>
</evidence>
<comment type="cofactor">
    <cofactor evidence="1">
        <name>Fe(2+)</name>
        <dbReference type="ChEBI" id="CHEBI:29033"/>
    </cofactor>
</comment>
<protein>
    <recommendedName>
        <fullName evidence="1">Probable beta-carotene 15,15'-dioxygenase</fullName>
        <ecNumber evidence="1">1.13.11.63</ecNumber>
    </recommendedName>
</protein>
<dbReference type="InterPro" id="IPR022270">
    <property type="entry name" value="Blh_diox"/>
</dbReference>
<dbReference type="AlphaFoldDB" id="A0A6B9F9S4"/>
<dbReference type="GO" id="GO:0016121">
    <property type="term" value="P:carotene catabolic process"/>
    <property type="evidence" value="ECO:0007669"/>
    <property type="project" value="UniProtKB-UniRule"/>
</dbReference>
<sequence>MGGSHADGASDPDLAAFMHAVGCRPAWAVVAALTLGVGVAAAAGARPSLPPVVRYLPLAASLLLFGLPHGAVDHLAPARVAGRVPTVRSMTAVGLGYLLLGGVYAALWVVAPAASAALFVGLTWLHWGQGDLYALDVLGGDHLDGAGVRAGTLLVRGGLPMLVPVLRFPERYRAVIDAWVALFGRGLDAAWLVAPDVRLGLGAGFAVLTVGTLLAGYRNGGGQEWRRDAGETLLLWAYFLVVPPLVAIGVYFCVWHSLRHVVRLVGVDEGAREALATRGPVSALRRTGRDALPLTAVSVVLLVAVGVVAGVDTAPETLAALYLVFIAVLTLPHVVVVAWMDRVERRGLGWRAGGQ</sequence>
<feature type="transmembrane region" description="Helical" evidence="1">
    <location>
        <begin position="317"/>
        <end position="340"/>
    </location>
</feature>
<feature type="transmembrane region" description="Helical" evidence="1">
    <location>
        <begin position="26"/>
        <end position="45"/>
    </location>
</feature>
<proteinExistence type="inferred from homology"/>
<dbReference type="KEGG" id="hra:EI982_11175"/>
<keyword evidence="1" id="KW-0472">Membrane</keyword>
<reference evidence="2 3" key="1">
    <citation type="submission" date="2018-12" db="EMBL/GenBank/DDBJ databases">
        <title>Complete genome sequence of Haloplanus rallus MBLA0036.</title>
        <authorList>
            <person name="Nam Y.-d."/>
            <person name="Kang J."/>
            <person name="Chung W.-H."/>
            <person name="Park Y.S."/>
        </authorList>
    </citation>
    <scope>NUCLEOTIDE SEQUENCE [LARGE SCALE GENOMIC DNA]</scope>
    <source>
        <strain evidence="2 3">MBLA0036</strain>
    </source>
</reference>
<feature type="transmembrane region" description="Helical" evidence="1">
    <location>
        <begin position="52"/>
        <end position="72"/>
    </location>
</feature>
<feature type="transmembrane region" description="Helical" evidence="1">
    <location>
        <begin position="92"/>
        <end position="125"/>
    </location>
</feature>
<feature type="binding site" evidence="1">
    <location>
        <position position="126"/>
    </location>
    <ligand>
        <name>Fe cation</name>
        <dbReference type="ChEBI" id="CHEBI:24875"/>
    </ligand>
</feature>
<feature type="transmembrane region" description="Helical" evidence="1">
    <location>
        <begin position="235"/>
        <end position="254"/>
    </location>
</feature>
<feature type="binding site" evidence="1">
    <location>
        <position position="69"/>
    </location>
    <ligand>
        <name>Fe cation</name>
        <dbReference type="ChEBI" id="CHEBI:24875"/>
    </ligand>
</feature>
<comment type="catalytic activity">
    <reaction evidence="1">
        <text>all-trans-beta-carotene + O2 = 2 all-trans-retinal</text>
        <dbReference type="Rhea" id="RHEA:32887"/>
        <dbReference type="ChEBI" id="CHEBI:15379"/>
        <dbReference type="ChEBI" id="CHEBI:17579"/>
        <dbReference type="ChEBI" id="CHEBI:17898"/>
        <dbReference type="EC" id="1.13.11.63"/>
    </reaction>
</comment>
<keyword evidence="1" id="KW-0812">Transmembrane</keyword>
<keyword evidence="1" id="KW-1003">Cell membrane</keyword>
<dbReference type="RefSeq" id="WP_157689775.1">
    <property type="nucleotide sequence ID" value="NZ_CP034345.1"/>
</dbReference>
<feature type="transmembrane region" description="Helical" evidence="1">
    <location>
        <begin position="197"/>
        <end position="215"/>
    </location>
</feature>
<gene>
    <name evidence="2" type="ORF">EI982_11175</name>
</gene>
<dbReference type="NCBIfam" id="TIGR03753">
    <property type="entry name" value="blh_monoox"/>
    <property type="match status" value="1"/>
</dbReference>
<keyword evidence="1" id="KW-0408">Iron</keyword>
<organism evidence="2 3">
    <name type="scientific">Haloplanus rallus</name>
    <dbReference type="NCBI Taxonomy" id="1816183"/>
    <lineage>
        <taxon>Archaea</taxon>
        <taxon>Methanobacteriati</taxon>
        <taxon>Methanobacteriota</taxon>
        <taxon>Stenosarchaea group</taxon>
        <taxon>Halobacteria</taxon>
        <taxon>Halobacteriales</taxon>
        <taxon>Haloferacaceae</taxon>
        <taxon>Haloplanus</taxon>
    </lineage>
</organism>
<dbReference type="Proteomes" id="UP000428325">
    <property type="component" value="Chromosome"/>
</dbReference>
<name>A0A6B9F9S4_9EURY</name>
<feature type="binding site" evidence="1">
    <location>
        <position position="256"/>
    </location>
    <ligand>
        <name>Fe cation</name>
        <dbReference type="ChEBI" id="CHEBI:24875"/>
    </ligand>
</feature>
<comment type="subcellular location">
    <subcellularLocation>
        <location evidence="1">Cell membrane</location>
        <topology evidence="1">Multi-pass membrane protein</topology>
    </subcellularLocation>
</comment>
<feature type="binding site" evidence="1">
    <location>
        <position position="260"/>
    </location>
    <ligand>
        <name>Fe cation</name>
        <dbReference type="ChEBI" id="CHEBI:24875"/>
    </ligand>
</feature>
<dbReference type="GO" id="GO:0010436">
    <property type="term" value="F:carotenoid dioxygenase activity"/>
    <property type="evidence" value="ECO:0007669"/>
    <property type="project" value="UniProtKB-UniRule"/>
</dbReference>
<dbReference type="OrthoDB" id="330454at2157"/>
<keyword evidence="1 2" id="KW-0223">Dioxygenase</keyword>
<dbReference type="GeneID" id="43370110"/>
<keyword evidence="1" id="KW-1133">Transmembrane helix</keyword>
<keyword evidence="1" id="KW-0479">Metal-binding</keyword>
<keyword evidence="1" id="KW-0560">Oxidoreductase</keyword>
<comment type="function">
    <text evidence="1">Catalyzes the cleavage of beta-carotene at its central double bond (15,15') to yield two molecules of all-trans-retinal.</text>
</comment>
<dbReference type="Pfam" id="PF15461">
    <property type="entry name" value="BCD"/>
    <property type="match status" value="1"/>
</dbReference>
<dbReference type="GO" id="GO:0003834">
    <property type="term" value="F:beta-carotene 15,15'-dioxygenase activity"/>
    <property type="evidence" value="ECO:0007669"/>
    <property type="project" value="UniProtKB-EC"/>
</dbReference>